<evidence type="ECO:0000313" key="1">
    <source>
        <dbReference type="EMBL" id="CAG9954330.1"/>
    </source>
</evidence>
<dbReference type="EMBL" id="CADEHS020000569">
    <property type="protein sequence ID" value="CAG9954330.1"/>
    <property type="molecule type" value="Genomic_DNA"/>
</dbReference>
<reference evidence="1" key="1">
    <citation type="submission" date="2020-04" db="EMBL/GenBank/DDBJ databases">
        <authorList>
            <person name="Broberg M."/>
        </authorList>
    </citation>
    <scope>NUCLEOTIDE SEQUENCE</scope>
</reference>
<dbReference type="Proteomes" id="UP000836387">
    <property type="component" value="Unassembled WGS sequence"/>
</dbReference>
<gene>
    <name evidence="1" type="ORF">CRV2_00016694</name>
</gene>
<evidence type="ECO:0000313" key="2">
    <source>
        <dbReference type="Proteomes" id="UP000836387"/>
    </source>
</evidence>
<sequence>MDGINIEYVRAQLLQERSRREAAELNAQHERQQREEEQQRRREAEERASASQPLPLQQYLETCHSLSLAVEAVTDRSLTTQGDVTGPSSRIYPRHVIPWTEFAMEQEKIWDELASSNKLD</sequence>
<name>A0ACA9UMN9_BIOOC</name>
<keyword evidence="2" id="KW-1185">Reference proteome</keyword>
<proteinExistence type="predicted"/>
<protein>
    <submittedName>
        <fullName evidence="1">Uncharacterized protein</fullName>
    </submittedName>
</protein>
<reference evidence="1" key="2">
    <citation type="submission" date="2021-10" db="EMBL/GenBank/DDBJ databases">
        <authorList>
            <person name="Piombo E."/>
        </authorList>
    </citation>
    <scope>NUCLEOTIDE SEQUENCE</scope>
</reference>
<comment type="caution">
    <text evidence="1">The sequence shown here is derived from an EMBL/GenBank/DDBJ whole genome shotgun (WGS) entry which is preliminary data.</text>
</comment>
<organism evidence="1 2">
    <name type="scientific">Clonostachys rosea f. rosea IK726</name>
    <dbReference type="NCBI Taxonomy" id="1349383"/>
    <lineage>
        <taxon>Eukaryota</taxon>
        <taxon>Fungi</taxon>
        <taxon>Dikarya</taxon>
        <taxon>Ascomycota</taxon>
        <taxon>Pezizomycotina</taxon>
        <taxon>Sordariomycetes</taxon>
        <taxon>Hypocreomycetidae</taxon>
        <taxon>Hypocreales</taxon>
        <taxon>Bionectriaceae</taxon>
        <taxon>Clonostachys</taxon>
    </lineage>
</organism>
<accession>A0ACA9UMN9</accession>